<organism evidence="1">
    <name type="scientific">Rhizophora mucronata</name>
    <name type="common">Asiatic mangrove</name>
    <dbReference type="NCBI Taxonomy" id="61149"/>
    <lineage>
        <taxon>Eukaryota</taxon>
        <taxon>Viridiplantae</taxon>
        <taxon>Streptophyta</taxon>
        <taxon>Embryophyta</taxon>
        <taxon>Tracheophyta</taxon>
        <taxon>Spermatophyta</taxon>
        <taxon>Magnoliopsida</taxon>
        <taxon>eudicotyledons</taxon>
        <taxon>Gunneridae</taxon>
        <taxon>Pentapetalae</taxon>
        <taxon>rosids</taxon>
        <taxon>fabids</taxon>
        <taxon>Malpighiales</taxon>
        <taxon>Rhizophoraceae</taxon>
        <taxon>Rhizophora</taxon>
    </lineage>
</organism>
<reference evidence="1" key="1">
    <citation type="submission" date="2018-02" db="EMBL/GenBank/DDBJ databases">
        <title>Rhizophora mucronata_Transcriptome.</title>
        <authorList>
            <person name="Meera S.P."/>
            <person name="Sreeshan A."/>
            <person name="Augustine A."/>
        </authorList>
    </citation>
    <scope>NUCLEOTIDE SEQUENCE</scope>
    <source>
        <tissue evidence="1">Leaf</tissue>
    </source>
</reference>
<accession>A0A2P2M4L1</accession>
<dbReference type="EMBL" id="GGEC01044657">
    <property type="protein sequence ID" value="MBX25141.1"/>
    <property type="molecule type" value="Transcribed_RNA"/>
</dbReference>
<proteinExistence type="predicted"/>
<protein>
    <submittedName>
        <fullName evidence="1">Uncharacterized protein</fullName>
    </submittedName>
</protein>
<name>A0A2P2M4L1_RHIMU</name>
<dbReference type="AlphaFoldDB" id="A0A2P2M4L1"/>
<evidence type="ECO:0000313" key="1">
    <source>
        <dbReference type="EMBL" id="MBX25141.1"/>
    </source>
</evidence>
<sequence>MTIIALMNYSKISKCLTLFNNYCNNLSKKIINRLAAVITQK</sequence>